<keyword evidence="3" id="KW-1185">Reference proteome</keyword>
<evidence type="ECO:0000256" key="1">
    <source>
        <dbReference type="SAM" id="MobiDB-lite"/>
    </source>
</evidence>
<organism evidence="2 3">
    <name type="scientific">Pseudoneurospora amorphoporcata</name>
    <dbReference type="NCBI Taxonomy" id="241081"/>
    <lineage>
        <taxon>Eukaryota</taxon>
        <taxon>Fungi</taxon>
        <taxon>Dikarya</taxon>
        <taxon>Ascomycota</taxon>
        <taxon>Pezizomycotina</taxon>
        <taxon>Sordariomycetes</taxon>
        <taxon>Sordariomycetidae</taxon>
        <taxon>Sordariales</taxon>
        <taxon>Sordariaceae</taxon>
        <taxon>Pseudoneurospora</taxon>
    </lineage>
</organism>
<sequence length="352" mass="39459">MESTPRTQAGEFDHAFKQRAHLRGKPVFNMGFPHDVFDPLWVAASCRIICYPQKSMQLWSTKSKSLQGPTVVVFVLFPEHLDITKLHCGLQITPIPEAIGEDNSYYLRPIPLPAIPGIPAFIEPPLPGTPDCVPKEWKRIVVYWSAFAMGQMDPVQYLKVKLGSDHFMRVLFSYDDKAVAFALNGPIFTIHNNDRSTEVRKDATGMLFDARDLGWFNFANANYIHSKSVYKRIWFDESGKLPGSDSPYTFHEVPVPPNTVVSGAKDVDIKRPPYYPPPFEFDDDRVWNPVSGEGREPTMWLDEMGTIHVDAFRGVNSPATTPSDAWTGDGNSPVIGDSVSNRGSNHDSSEDL</sequence>
<dbReference type="EMBL" id="MU859061">
    <property type="protein sequence ID" value="KAK3957015.1"/>
    <property type="molecule type" value="Genomic_DNA"/>
</dbReference>
<evidence type="ECO:0000313" key="3">
    <source>
        <dbReference type="Proteomes" id="UP001303222"/>
    </source>
</evidence>
<evidence type="ECO:0000313" key="2">
    <source>
        <dbReference type="EMBL" id="KAK3957015.1"/>
    </source>
</evidence>
<dbReference type="Proteomes" id="UP001303222">
    <property type="component" value="Unassembled WGS sequence"/>
</dbReference>
<accession>A0AAN6P3J4</accession>
<protein>
    <submittedName>
        <fullName evidence="2">Uncharacterized protein</fullName>
    </submittedName>
</protein>
<feature type="region of interest" description="Disordered" evidence="1">
    <location>
        <begin position="315"/>
        <end position="352"/>
    </location>
</feature>
<proteinExistence type="predicted"/>
<comment type="caution">
    <text evidence="2">The sequence shown here is derived from an EMBL/GenBank/DDBJ whole genome shotgun (WGS) entry which is preliminary data.</text>
</comment>
<gene>
    <name evidence="2" type="ORF">QBC32DRAFT_973</name>
</gene>
<reference evidence="2" key="1">
    <citation type="journal article" date="2023" name="Mol. Phylogenet. Evol.">
        <title>Genome-scale phylogeny and comparative genomics of the fungal order Sordariales.</title>
        <authorList>
            <person name="Hensen N."/>
            <person name="Bonometti L."/>
            <person name="Westerberg I."/>
            <person name="Brannstrom I.O."/>
            <person name="Guillou S."/>
            <person name="Cros-Aarteil S."/>
            <person name="Calhoun S."/>
            <person name="Haridas S."/>
            <person name="Kuo A."/>
            <person name="Mondo S."/>
            <person name="Pangilinan J."/>
            <person name="Riley R."/>
            <person name="LaButti K."/>
            <person name="Andreopoulos B."/>
            <person name="Lipzen A."/>
            <person name="Chen C."/>
            <person name="Yan M."/>
            <person name="Daum C."/>
            <person name="Ng V."/>
            <person name="Clum A."/>
            <person name="Steindorff A."/>
            <person name="Ohm R.A."/>
            <person name="Martin F."/>
            <person name="Silar P."/>
            <person name="Natvig D.O."/>
            <person name="Lalanne C."/>
            <person name="Gautier V."/>
            <person name="Ament-Velasquez S.L."/>
            <person name="Kruys A."/>
            <person name="Hutchinson M.I."/>
            <person name="Powell A.J."/>
            <person name="Barry K."/>
            <person name="Miller A.N."/>
            <person name="Grigoriev I.V."/>
            <person name="Debuchy R."/>
            <person name="Gladieux P."/>
            <person name="Hiltunen Thoren M."/>
            <person name="Johannesson H."/>
        </authorList>
    </citation>
    <scope>NUCLEOTIDE SEQUENCE</scope>
    <source>
        <strain evidence="2">CBS 626.80</strain>
    </source>
</reference>
<reference evidence="2" key="2">
    <citation type="submission" date="2023-06" db="EMBL/GenBank/DDBJ databases">
        <authorList>
            <consortium name="Lawrence Berkeley National Laboratory"/>
            <person name="Mondo S.J."/>
            <person name="Hensen N."/>
            <person name="Bonometti L."/>
            <person name="Westerberg I."/>
            <person name="Brannstrom I.O."/>
            <person name="Guillou S."/>
            <person name="Cros-Aarteil S."/>
            <person name="Calhoun S."/>
            <person name="Haridas S."/>
            <person name="Kuo A."/>
            <person name="Pangilinan J."/>
            <person name="Riley R."/>
            <person name="Labutti K."/>
            <person name="Andreopoulos B."/>
            <person name="Lipzen A."/>
            <person name="Chen C."/>
            <person name="Yanf M."/>
            <person name="Daum C."/>
            <person name="Ng V."/>
            <person name="Clum A."/>
            <person name="Steindorff A."/>
            <person name="Ohm R."/>
            <person name="Martin F."/>
            <person name="Silar P."/>
            <person name="Natvig D."/>
            <person name="Lalanne C."/>
            <person name="Gautier V."/>
            <person name="Ament-Velasquez S.L."/>
            <person name="Kruys A."/>
            <person name="Hutchinson M.I."/>
            <person name="Powell A.J."/>
            <person name="Barry K."/>
            <person name="Miller A.N."/>
            <person name="Grigoriev I.V."/>
            <person name="Debuchy R."/>
            <person name="Gladieux P."/>
            <person name="Thoren M.H."/>
            <person name="Johannesson H."/>
        </authorList>
    </citation>
    <scope>NUCLEOTIDE SEQUENCE</scope>
    <source>
        <strain evidence="2">CBS 626.80</strain>
    </source>
</reference>
<dbReference type="AlphaFoldDB" id="A0AAN6P3J4"/>
<name>A0AAN6P3J4_9PEZI</name>